<dbReference type="AlphaFoldDB" id="A0A6J4VJR6"/>
<protein>
    <submittedName>
        <fullName evidence="1">Uncharacterized protein</fullName>
    </submittedName>
</protein>
<reference evidence="1" key="1">
    <citation type="submission" date="2020-02" db="EMBL/GenBank/DDBJ databases">
        <authorList>
            <person name="Meier V. D."/>
        </authorList>
    </citation>
    <scope>NUCLEOTIDE SEQUENCE</scope>
    <source>
        <strain evidence="1">AVDCRST_MAG86</strain>
    </source>
</reference>
<organism evidence="1">
    <name type="scientific">uncultured Truepera sp</name>
    <dbReference type="NCBI Taxonomy" id="543023"/>
    <lineage>
        <taxon>Bacteria</taxon>
        <taxon>Thermotogati</taxon>
        <taxon>Deinococcota</taxon>
        <taxon>Deinococci</taxon>
        <taxon>Trueperales</taxon>
        <taxon>Trueperaceae</taxon>
        <taxon>Truepera</taxon>
        <taxon>environmental samples</taxon>
    </lineage>
</organism>
<accession>A0A6J4VJR6</accession>
<evidence type="ECO:0000313" key="1">
    <source>
        <dbReference type="EMBL" id="CAA9580677.1"/>
    </source>
</evidence>
<name>A0A6J4VJR6_9DEIN</name>
<dbReference type="EMBL" id="CADCWP010000248">
    <property type="protein sequence ID" value="CAA9580677.1"/>
    <property type="molecule type" value="Genomic_DNA"/>
</dbReference>
<proteinExistence type="predicted"/>
<gene>
    <name evidence="1" type="ORF">AVDCRST_MAG86-2752</name>
</gene>
<sequence length="43" mass="4460">MVAAHGGFPNTSSYGSAVTRRIKGFVQEALFNVALPYGSASVT</sequence>